<reference evidence="3 5" key="2">
    <citation type="submission" date="2020-03" db="EMBL/GenBank/DDBJ databases">
        <title>Is there a link between lipid content and antibiotic production in Streptomyces?</title>
        <authorList>
            <person name="David M."/>
            <person name="Lejeune C."/>
            <person name="Abreu S."/>
            <person name="Thibessard A."/>
            <person name="Leblond P."/>
            <person name="Chaminade P."/>
            <person name="Virolle M.-J."/>
        </authorList>
    </citation>
    <scope>NUCLEOTIDE SEQUENCE [LARGE SCALE GENOMIC DNA]</scope>
    <source>
        <strain evidence="3 5">DSM 41481</strain>
    </source>
</reference>
<evidence type="ECO:0000313" key="5">
    <source>
        <dbReference type="Proteomes" id="UP000502504"/>
    </source>
</evidence>
<dbReference type="EMBL" id="CP050692">
    <property type="protein sequence ID" value="QIT43008.1"/>
    <property type="molecule type" value="Genomic_DNA"/>
</dbReference>
<evidence type="ECO:0000313" key="2">
    <source>
        <dbReference type="EMBL" id="OOQ55367.1"/>
    </source>
</evidence>
<feature type="compositionally biased region" description="Pro residues" evidence="1">
    <location>
        <begin position="127"/>
        <end position="138"/>
    </location>
</feature>
<gene>
    <name evidence="2" type="ORF">AFM16_05060</name>
    <name evidence="3" type="ORF">HCX60_05265</name>
</gene>
<dbReference type="EMBL" id="LHQL01000001">
    <property type="protein sequence ID" value="OOQ55367.1"/>
    <property type="molecule type" value="Genomic_DNA"/>
</dbReference>
<proteinExistence type="predicted"/>
<dbReference type="Proteomes" id="UP000502504">
    <property type="component" value="Chromosome"/>
</dbReference>
<dbReference type="AlphaFoldDB" id="A0AAE6Y437"/>
<sequence>MTVSFGLLRGAEARFGNRSSGGSVLGLANSLHAQLYGLPLERPPLPGALDELLQATGSEDDQNLVLDQVATQLEAAATLIERARHQARWQQLPEAVAARLVTSQALAQHLSSELHQLAPAFKAAGAPPAPLPTLPVPAPAAAAPGRAQP</sequence>
<feature type="compositionally biased region" description="Low complexity" evidence="1">
    <location>
        <begin position="139"/>
        <end position="149"/>
    </location>
</feature>
<organism evidence="3 5">
    <name type="scientific">Streptomyces antibioticus</name>
    <dbReference type="NCBI Taxonomy" id="1890"/>
    <lineage>
        <taxon>Bacteria</taxon>
        <taxon>Bacillati</taxon>
        <taxon>Actinomycetota</taxon>
        <taxon>Actinomycetes</taxon>
        <taxon>Kitasatosporales</taxon>
        <taxon>Streptomycetaceae</taxon>
        <taxon>Streptomyces</taxon>
    </lineage>
</organism>
<evidence type="ECO:0000256" key="1">
    <source>
        <dbReference type="SAM" id="MobiDB-lite"/>
    </source>
</evidence>
<name>A0AAE6Y437_STRAT</name>
<accession>A0AAE6Y437</accession>
<evidence type="ECO:0000313" key="4">
    <source>
        <dbReference type="Proteomes" id="UP000190306"/>
    </source>
</evidence>
<dbReference type="Proteomes" id="UP000190306">
    <property type="component" value="Chromosome"/>
</dbReference>
<dbReference type="RefSeq" id="WP_078632620.1">
    <property type="nucleotide sequence ID" value="NZ_CM007717.1"/>
</dbReference>
<reference evidence="2 4" key="1">
    <citation type="submission" date="2015-07" db="EMBL/GenBank/DDBJ databases">
        <title>Draft Genome Sequence of Streptomyces antibioticus, IMRU 3720 reveals insights in the evolution of actinomycin biosynthetic gene clusters in Streptomyces.</title>
        <authorList>
            <person name="Crnovcic I."/>
            <person name="Ruckert C."/>
            <person name="Kalinowksi J."/>
            <person name="Keller U."/>
        </authorList>
    </citation>
    <scope>NUCLEOTIDE SEQUENCE [LARGE SCALE GENOMIC DNA]</scope>
    <source>
        <strain evidence="2 4">DSM 41481</strain>
    </source>
</reference>
<protein>
    <submittedName>
        <fullName evidence="3">Uncharacterized protein</fullName>
    </submittedName>
</protein>
<keyword evidence="4" id="KW-1185">Reference proteome</keyword>
<feature type="region of interest" description="Disordered" evidence="1">
    <location>
        <begin position="123"/>
        <end position="149"/>
    </location>
</feature>
<evidence type="ECO:0000313" key="3">
    <source>
        <dbReference type="EMBL" id="QIT43008.1"/>
    </source>
</evidence>